<reference evidence="2" key="3">
    <citation type="submission" date="2025-09" db="UniProtKB">
        <authorList>
            <consortium name="Ensembl"/>
        </authorList>
    </citation>
    <scope>IDENTIFICATION</scope>
</reference>
<reference evidence="2 3" key="1">
    <citation type="journal article" date="2019" name="Proc. Natl. Acad. Sci. U.S.A.">
        <title>Regulatory changes in pterin and carotenoid genes underlie balanced color polymorphisms in the wall lizard.</title>
        <authorList>
            <person name="Andrade P."/>
            <person name="Pinho C."/>
            <person name="Perez I de Lanuza G."/>
            <person name="Afonso S."/>
            <person name="Brejcha J."/>
            <person name="Rubin C.J."/>
            <person name="Wallerman O."/>
            <person name="Pereira P."/>
            <person name="Sabatino S.J."/>
            <person name="Bellati A."/>
            <person name="Pellitteri-Rosa D."/>
            <person name="Bosakova Z."/>
            <person name="Bunikis I."/>
            <person name="Carretero M.A."/>
            <person name="Feiner N."/>
            <person name="Marsik P."/>
            <person name="Pauperio F."/>
            <person name="Salvi D."/>
            <person name="Soler L."/>
            <person name="While G.M."/>
            <person name="Uller T."/>
            <person name="Font E."/>
            <person name="Andersson L."/>
            <person name="Carneiro M."/>
        </authorList>
    </citation>
    <scope>NUCLEOTIDE SEQUENCE</scope>
</reference>
<dbReference type="PANTHER" id="PTHR45616">
    <property type="entry name" value="GATA-TYPE DOMAIN-CONTAINING PROTEIN"/>
    <property type="match status" value="1"/>
</dbReference>
<organism evidence="2 3">
    <name type="scientific">Podarcis muralis</name>
    <name type="common">Wall lizard</name>
    <name type="synonym">Lacerta muralis</name>
    <dbReference type="NCBI Taxonomy" id="64176"/>
    <lineage>
        <taxon>Eukaryota</taxon>
        <taxon>Metazoa</taxon>
        <taxon>Chordata</taxon>
        <taxon>Craniata</taxon>
        <taxon>Vertebrata</taxon>
        <taxon>Euteleostomi</taxon>
        <taxon>Lepidosauria</taxon>
        <taxon>Squamata</taxon>
        <taxon>Bifurcata</taxon>
        <taxon>Unidentata</taxon>
        <taxon>Episquamata</taxon>
        <taxon>Laterata</taxon>
        <taxon>Lacertibaenia</taxon>
        <taxon>Lacertidae</taxon>
        <taxon>Podarcis</taxon>
    </lineage>
</organism>
<protein>
    <submittedName>
        <fullName evidence="2">Uncharacterized protein</fullName>
    </submittedName>
</protein>
<reference evidence="2" key="2">
    <citation type="submission" date="2025-08" db="UniProtKB">
        <authorList>
            <consortium name="Ensembl"/>
        </authorList>
    </citation>
    <scope>IDENTIFICATION</scope>
</reference>
<dbReference type="PANTHER" id="PTHR45616:SF19">
    <property type="entry name" value="KERATIN 90"/>
    <property type="match status" value="1"/>
</dbReference>
<dbReference type="OMA" id="FHNFGGR"/>
<feature type="compositionally biased region" description="Polar residues" evidence="1">
    <location>
        <begin position="1"/>
        <end position="11"/>
    </location>
</feature>
<dbReference type="GO" id="GO:0031424">
    <property type="term" value="P:keratinization"/>
    <property type="evidence" value="ECO:0007669"/>
    <property type="project" value="TreeGrafter"/>
</dbReference>
<name>A0A670KC17_PODMU</name>
<dbReference type="Ensembl" id="ENSPMRT00000037132.1">
    <property type="protein sequence ID" value="ENSPMRP00000035018.1"/>
    <property type="gene ID" value="ENSPMRG00000022661.1"/>
</dbReference>
<dbReference type="GO" id="GO:0030280">
    <property type="term" value="F:structural constituent of skin epidermis"/>
    <property type="evidence" value="ECO:0007669"/>
    <property type="project" value="TreeGrafter"/>
</dbReference>
<keyword evidence="3" id="KW-1185">Reference proteome</keyword>
<evidence type="ECO:0000313" key="2">
    <source>
        <dbReference type="Ensembl" id="ENSPMRP00000035018.1"/>
    </source>
</evidence>
<dbReference type="GeneTree" id="ENSGT00990000210153"/>
<feature type="region of interest" description="Disordered" evidence="1">
    <location>
        <begin position="1"/>
        <end position="26"/>
    </location>
</feature>
<evidence type="ECO:0000313" key="3">
    <source>
        <dbReference type="Proteomes" id="UP000472272"/>
    </source>
</evidence>
<dbReference type="GO" id="GO:0045109">
    <property type="term" value="P:intermediate filament organization"/>
    <property type="evidence" value="ECO:0007669"/>
    <property type="project" value="TreeGrafter"/>
</dbReference>
<accession>A0A670KC17</accession>
<sequence length="222" mass="24230">MMSQQIFTSSPRRCFTSASSGGGSGRIRISEASTCQPFATTCLAERGNTSKSFHNFGGRLQISCCVGQERSNYGKDMEAGQVVGHSILARGFGHRSTTSPSASCRSDRIREVSINKHLLEPLCLGVDPHDHQVKALEKEQLKDLNNQFACFIDKVRSEWEAFVAPPDCCHSQCCAVLGTEEPAAFNQMVLPTETSQTTHKMSEISFRAVHLQPEEAAGSFAV</sequence>
<dbReference type="Proteomes" id="UP000472272">
    <property type="component" value="Chromosome 2"/>
</dbReference>
<dbReference type="AlphaFoldDB" id="A0A670KC17"/>
<dbReference type="GO" id="GO:0005615">
    <property type="term" value="C:extracellular space"/>
    <property type="evidence" value="ECO:0007669"/>
    <property type="project" value="TreeGrafter"/>
</dbReference>
<dbReference type="GO" id="GO:0045095">
    <property type="term" value="C:keratin filament"/>
    <property type="evidence" value="ECO:0007669"/>
    <property type="project" value="TreeGrafter"/>
</dbReference>
<proteinExistence type="predicted"/>
<evidence type="ECO:0000256" key="1">
    <source>
        <dbReference type="SAM" id="MobiDB-lite"/>
    </source>
</evidence>